<keyword evidence="4" id="KW-1185">Reference proteome</keyword>
<dbReference type="EMBL" id="QRDT01000018">
    <property type="protein sequence ID" value="RED29714.1"/>
    <property type="molecule type" value="Genomic_DNA"/>
</dbReference>
<dbReference type="Proteomes" id="UP000252631">
    <property type="component" value="Unassembled WGS sequence"/>
</dbReference>
<evidence type="ECO:0000313" key="4">
    <source>
        <dbReference type="Proteomes" id="UP000256343"/>
    </source>
</evidence>
<dbReference type="AlphaFoldDB" id="A0A336JRX2"/>
<evidence type="ECO:0000313" key="1">
    <source>
        <dbReference type="EMBL" id="RED29714.1"/>
    </source>
</evidence>
<proteinExistence type="predicted"/>
<dbReference type="RefSeq" id="WP_114359567.1">
    <property type="nucleotide sequence ID" value="NZ_QRDT01000018.1"/>
</dbReference>
<dbReference type="Pfam" id="PF11294">
    <property type="entry name" value="DUF3095"/>
    <property type="match status" value="1"/>
</dbReference>
<reference evidence="1 4" key="2">
    <citation type="submission" date="2018-07" db="EMBL/GenBank/DDBJ databases">
        <title>Genomic Encyclopedia of Archaeal and Bacterial Type Strains, Phase II (KMG-II): from individual species to whole genera.</title>
        <authorList>
            <person name="Goeker M."/>
        </authorList>
    </citation>
    <scope>NUCLEOTIDE SEQUENCE [LARGE SCALE GENOMIC DNA]</scope>
    <source>
        <strain evidence="1 4">JA575</strain>
    </source>
</reference>
<accession>A0A336JRX2</accession>
<evidence type="ECO:0000313" key="3">
    <source>
        <dbReference type="Proteomes" id="UP000252631"/>
    </source>
</evidence>
<dbReference type="OrthoDB" id="5342145at2"/>
<sequence>MSAGDSGDFYDGVAVFRGFGSLMDPSLYVPLPDDWIIGVADIVDSTRAIAEQRYKSVNMAGAAVIAAVTNALEGREFPFVFGGDGAGFAVAPADVAAARDALAATAAWVRDELDLTMRIALVPVTAIRANELEVRVARFAPSPHVSYAMFAGGGLGWAEAAMKRGEFSIPPSPRGTMPDLSGLSCRFEEVPARRGVILSVLIVPTAQADDTAYRSLIEDIVALVERSPEAGRPVPSEGPGLRWPPRGFDLEARTGRGGSLAMRRAGLLVRTLFSYLIIRLGITVSGFVPRRYLAELADNSDFRKYDDGLRMVVDCAPELAAALEHKLAAAQAAGVARYGVSRQQSAMVTCFTPSVARSDHVHFIDGAGGGYASAALALKALPGERRGAPLSA</sequence>
<protein>
    <recommendedName>
        <fullName evidence="5">DUF3095 family protein</fullName>
    </recommendedName>
</protein>
<dbReference type="InterPro" id="IPR021445">
    <property type="entry name" value="DUF3095"/>
</dbReference>
<name>A0A336JRX2_9BRAD</name>
<dbReference type="EMBL" id="UFQQ01000018">
    <property type="protein sequence ID" value="SSW92320.1"/>
    <property type="molecule type" value="Genomic_DNA"/>
</dbReference>
<evidence type="ECO:0008006" key="5">
    <source>
        <dbReference type="Google" id="ProtNLM"/>
    </source>
</evidence>
<reference evidence="2 3" key="1">
    <citation type="submission" date="2017-08" db="EMBL/GenBank/DDBJ databases">
        <authorList>
            <person name="de Groot N.N."/>
        </authorList>
    </citation>
    <scope>NUCLEOTIDE SEQUENCE [LARGE SCALE GENOMIC DNA]</scope>
    <source>
        <strain evidence="2 3">JA575</strain>
    </source>
</reference>
<evidence type="ECO:0000313" key="2">
    <source>
        <dbReference type="EMBL" id="SSW92320.1"/>
    </source>
</evidence>
<organism evidence="2 3">
    <name type="scientific">Rhodopseudomonas pentothenatexigens</name>
    <dbReference type="NCBI Taxonomy" id="999699"/>
    <lineage>
        <taxon>Bacteria</taxon>
        <taxon>Pseudomonadati</taxon>
        <taxon>Pseudomonadota</taxon>
        <taxon>Alphaproteobacteria</taxon>
        <taxon>Hyphomicrobiales</taxon>
        <taxon>Nitrobacteraceae</taxon>
        <taxon>Rhodopseudomonas</taxon>
    </lineage>
</organism>
<dbReference type="Proteomes" id="UP000256343">
    <property type="component" value="Unassembled WGS sequence"/>
</dbReference>
<gene>
    <name evidence="1" type="ORF">BJ125_11873</name>
    <name evidence="2" type="ORF">SAMN05892882_11873</name>
</gene>